<dbReference type="PROSITE" id="PS00217">
    <property type="entry name" value="SUGAR_TRANSPORT_2"/>
    <property type="match status" value="1"/>
</dbReference>
<feature type="transmembrane region" description="Helical" evidence="6">
    <location>
        <begin position="104"/>
        <end position="127"/>
    </location>
</feature>
<feature type="region of interest" description="Disordered" evidence="5">
    <location>
        <begin position="1"/>
        <end position="23"/>
    </location>
</feature>
<dbReference type="Gene3D" id="1.20.1720.10">
    <property type="entry name" value="Multidrug resistance protein D"/>
    <property type="match status" value="1"/>
</dbReference>
<evidence type="ECO:0000256" key="6">
    <source>
        <dbReference type="SAM" id="Phobius"/>
    </source>
</evidence>
<dbReference type="GO" id="GO:0022857">
    <property type="term" value="F:transmembrane transporter activity"/>
    <property type="evidence" value="ECO:0007669"/>
    <property type="project" value="InterPro"/>
</dbReference>
<protein>
    <submittedName>
        <fullName evidence="8">Putative Permease of the major facilitator superfamily</fullName>
    </submittedName>
</protein>
<gene>
    <name evidence="8" type="ORF">THIARS_60950</name>
</gene>
<keyword evidence="4 6" id="KW-0472">Membrane</keyword>
<dbReference type="AlphaFoldDB" id="A0A238D4K6"/>
<evidence type="ECO:0000256" key="1">
    <source>
        <dbReference type="ARBA" id="ARBA00004141"/>
    </source>
</evidence>
<feature type="transmembrane region" description="Helical" evidence="6">
    <location>
        <begin position="428"/>
        <end position="449"/>
    </location>
</feature>
<keyword evidence="3 6" id="KW-1133">Transmembrane helix</keyword>
<feature type="transmembrane region" description="Helical" evidence="6">
    <location>
        <begin position="74"/>
        <end position="92"/>
    </location>
</feature>
<dbReference type="Proteomes" id="UP000214566">
    <property type="component" value="Unassembled WGS sequence"/>
</dbReference>
<feature type="transmembrane region" description="Helical" evidence="6">
    <location>
        <begin position="229"/>
        <end position="245"/>
    </location>
</feature>
<dbReference type="EMBL" id="FLMQ01000055">
    <property type="protein sequence ID" value="SBP88237.1"/>
    <property type="molecule type" value="Genomic_DNA"/>
</dbReference>
<feature type="transmembrane region" description="Helical" evidence="6">
    <location>
        <begin position="330"/>
        <end position="351"/>
    </location>
</feature>
<dbReference type="InterPro" id="IPR005829">
    <property type="entry name" value="Sugar_transporter_CS"/>
</dbReference>
<evidence type="ECO:0000256" key="2">
    <source>
        <dbReference type="ARBA" id="ARBA00022692"/>
    </source>
</evidence>
<feature type="transmembrane region" description="Helical" evidence="6">
    <location>
        <begin position="469"/>
        <end position="487"/>
    </location>
</feature>
<keyword evidence="9" id="KW-1185">Reference proteome</keyword>
<reference evidence="8 9" key="1">
    <citation type="submission" date="2016-06" db="EMBL/GenBank/DDBJ databases">
        <authorList>
            <person name="Kjaerup R.B."/>
            <person name="Dalgaard T.S."/>
            <person name="Juul-Madsen H.R."/>
        </authorList>
    </citation>
    <scope>NUCLEOTIDE SEQUENCE [LARGE SCALE GENOMIC DNA]</scope>
    <source>
        <strain evidence="8 9">DSM 16361</strain>
    </source>
</reference>
<feature type="transmembrane region" description="Helical" evidence="6">
    <location>
        <begin position="36"/>
        <end position="54"/>
    </location>
</feature>
<dbReference type="PANTHER" id="PTHR23501:SF197">
    <property type="entry name" value="COMD"/>
    <property type="match status" value="1"/>
</dbReference>
<dbReference type="RefSeq" id="WP_245845687.1">
    <property type="nucleotide sequence ID" value="NZ_LT592170.1"/>
</dbReference>
<feature type="transmembrane region" description="Helical" evidence="6">
    <location>
        <begin position="293"/>
        <end position="318"/>
    </location>
</feature>
<dbReference type="InterPro" id="IPR011701">
    <property type="entry name" value="MFS"/>
</dbReference>
<dbReference type="PANTHER" id="PTHR23501">
    <property type="entry name" value="MAJOR FACILITATOR SUPERFAMILY"/>
    <property type="match status" value="1"/>
</dbReference>
<dbReference type="PROSITE" id="PS50850">
    <property type="entry name" value="MFS"/>
    <property type="match status" value="1"/>
</dbReference>
<evidence type="ECO:0000256" key="5">
    <source>
        <dbReference type="SAM" id="MobiDB-lite"/>
    </source>
</evidence>
<feature type="transmembrane region" description="Helical" evidence="6">
    <location>
        <begin position="251"/>
        <end position="272"/>
    </location>
</feature>
<proteinExistence type="predicted"/>
<feature type="transmembrane region" description="Helical" evidence="6">
    <location>
        <begin position="162"/>
        <end position="184"/>
    </location>
</feature>
<dbReference type="InterPro" id="IPR036259">
    <property type="entry name" value="MFS_trans_sf"/>
</dbReference>
<keyword evidence="2 6" id="KW-0812">Transmembrane</keyword>
<name>A0A238D4K6_THIDL</name>
<evidence type="ECO:0000256" key="3">
    <source>
        <dbReference type="ARBA" id="ARBA00022989"/>
    </source>
</evidence>
<evidence type="ECO:0000313" key="8">
    <source>
        <dbReference type="EMBL" id="SBP88237.1"/>
    </source>
</evidence>
<organism evidence="8 9">
    <name type="scientific">Thiomonas delicata</name>
    <name type="common">Thiomonas cuprina</name>
    <dbReference type="NCBI Taxonomy" id="364030"/>
    <lineage>
        <taxon>Bacteria</taxon>
        <taxon>Pseudomonadati</taxon>
        <taxon>Pseudomonadota</taxon>
        <taxon>Betaproteobacteria</taxon>
        <taxon>Burkholderiales</taxon>
        <taxon>Thiomonas</taxon>
    </lineage>
</organism>
<evidence type="ECO:0000259" key="7">
    <source>
        <dbReference type="PROSITE" id="PS50850"/>
    </source>
</evidence>
<dbReference type="Gene3D" id="1.20.1250.20">
    <property type="entry name" value="MFS general substrate transporter like domains"/>
    <property type="match status" value="1"/>
</dbReference>
<dbReference type="GO" id="GO:0005886">
    <property type="term" value="C:plasma membrane"/>
    <property type="evidence" value="ECO:0007669"/>
    <property type="project" value="TreeGrafter"/>
</dbReference>
<feature type="domain" description="Major facilitator superfamily (MFS) profile" evidence="7">
    <location>
        <begin position="39"/>
        <end position="493"/>
    </location>
</feature>
<sequence length="496" mass="51377">MRQPGTQPIPPETLSHAPQEGTSAAQPEAAVPFGRFVQLFTAVMLPIFLAAVDQTLLATATPAIARDLGDLRDSAWIAVGYLLASTIMAPLYGRLGDRYGRRDALVAALGLFALGSAACAAAQGMWWLIAARLLQGLGGGGLMVMSQALIGEAVPPRQRPRFQAYFGIVFVLASVTGPLLGGLVVSSFSWRWLFVANLPLAAVAVWRALLLPESPRHTLPGQGHDAPGVLLFAATAGLALLWLTLAGHRFAWLSAPSLGMAGAAAVLGWLLARRERGLAHPFLPLELLRMPAIAWTSLTVTLSTASMFALVFFLPVYIQLGNHGNAAHAGLLLLPLTGGLVLGANLTGRLVARTGRPDQPPRWGLGLAALAFLLLGLLPAGSVTVGVLGAFAGLGFGTVMPTSQVLIQAVAGRQRLGAAAATVSLARSTGASVGTALFGALVFGLISSADLQAALLGTDAAAIQQVTRAFHIAFAAAGGITLLAVWISTRVPRVEI</sequence>
<feature type="transmembrane region" description="Helical" evidence="6">
    <location>
        <begin position="190"/>
        <end position="209"/>
    </location>
</feature>
<accession>A0A238D4K6</accession>
<evidence type="ECO:0000256" key="4">
    <source>
        <dbReference type="ARBA" id="ARBA00023136"/>
    </source>
</evidence>
<comment type="subcellular location">
    <subcellularLocation>
        <location evidence="1">Membrane</location>
        <topology evidence="1">Multi-pass membrane protein</topology>
    </subcellularLocation>
</comment>
<dbReference type="InterPro" id="IPR020846">
    <property type="entry name" value="MFS_dom"/>
</dbReference>
<dbReference type="SUPFAM" id="SSF103473">
    <property type="entry name" value="MFS general substrate transporter"/>
    <property type="match status" value="1"/>
</dbReference>
<dbReference type="Pfam" id="PF07690">
    <property type="entry name" value="MFS_1"/>
    <property type="match status" value="1"/>
</dbReference>
<evidence type="ECO:0000313" key="9">
    <source>
        <dbReference type="Proteomes" id="UP000214566"/>
    </source>
</evidence>
<feature type="transmembrane region" description="Helical" evidence="6">
    <location>
        <begin position="363"/>
        <end position="381"/>
    </location>
</feature>